<dbReference type="AlphaFoldDB" id="A0A261VYA1"/>
<dbReference type="RefSeq" id="WP_028356770.1">
    <property type="nucleotide sequence ID" value="NZ_NEVT01000003.1"/>
</dbReference>
<keyword evidence="2" id="KW-1185">Reference proteome</keyword>
<gene>
    <name evidence="1" type="ORF">CAL24_03695</name>
</gene>
<evidence type="ECO:0000313" key="2">
    <source>
        <dbReference type="Proteomes" id="UP000215633"/>
    </source>
</evidence>
<accession>A0A261VYA1</accession>
<comment type="caution">
    <text evidence="1">The sequence shown here is derived from an EMBL/GenBank/DDBJ whole genome shotgun (WGS) entry which is preliminary data.</text>
</comment>
<name>A0A261VYA1_9BORD</name>
<dbReference type="EMBL" id="NEVT01000003">
    <property type="protein sequence ID" value="OZI79055.1"/>
    <property type="molecule type" value="Genomic_DNA"/>
</dbReference>
<dbReference type="Proteomes" id="UP000215633">
    <property type="component" value="Unassembled WGS sequence"/>
</dbReference>
<evidence type="ECO:0000313" key="1">
    <source>
        <dbReference type="EMBL" id="OZI79055.1"/>
    </source>
</evidence>
<reference evidence="2" key="1">
    <citation type="submission" date="2017-05" db="EMBL/GenBank/DDBJ databases">
        <title>Complete and WGS of Bordetella genogroups.</title>
        <authorList>
            <person name="Spilker T."/>
            <person name="Lipuma J."/>
        </authorList>
    </citation>
    <scope>NUCLEOTIDE SEQUENCE [LARGE SCALE GENOMIC DNA]</scope>
    <source>
        <strain evidence="2">AU8256</strain>
    </source>
</reference>
<protein>
    <submittedName>
        <fullName evidence="1">Uncharacterized protein</fullName>
    </submittedName>
</protein>
<sequence>MIDPYRREQIAYTLAKLAEAIGDSNRDAARLLRKLKREIFADEASALPHDKPRAQNVKPR</sequence>
<organism evidence="1 2">
    <name type="scientific">Bordetella genomosp. 2</name>
    <dbReference type="NCBI Taxonomy" id="1983456"/>
    <lineage>
        <taxon>Bacteria</taxon>
        <taxon>Pseudomonadati</taxon>
        <taxon>Pseudomonadota</taxon>
        <taxon>Betaproteobacteria</taxon>
        <taxon>Burkholderiales</taxon>
        <taxon>Alcaligenaceae</taxon>
        <taxon>Bordetella</taxon>
    </lineage>
</organism>
<proteinExistence type="predicted"/>